<dbReference type="Proteomes" id="UP000029713">
    <property type="component" value="Unassembled WGS sequence"/>
</dbReference>
<accession>A0A098YE45</accession>
<dbReference type="EMBL" id="JPMX01000001">
    <property type="protein sequence ID" value="KGH48707.1"/>
    <property type="molecule type" value="Genomic_DNA"/>
</dbReference>
<dbReference type="STRING" id="1522368.IN07_00180"/>
<dbReference type="PRINTS" id="PR00691">
    <property type="entry name" value="ADHESINB"/>
</dbReference>
<reference evidence="7 8" key="1">
    <citation type="submission" date="2014-07" db="EMBL/GenBank/DDBJ databases">
        <title>Biosystematic studies on Modestobacter strains isolated from extreme hyper-arid desert soil and from historic building.</title>
        <authorList>
            <person name="Bukarasam K."/>
            <person name="Bull A."/>
            <person name="Girard G."/>
            <person name="van Wezel G."/>
            <person name="Goodfellow M."/>
        </authorList>
    </citation>
    <scope>NUCLEOTIDE SEQUENCE [LARGE SCALE GENOMIC DNA]</scope>
    <source>
        <strain evidence="7 8">KNN45-2b</strain>
    </source>
</reference>
<dbReference type="OrthoDB" id="9810636at2"/>
<evidence type="ECO:0000256" key="4">
    <source>
        <dbReference type="RuleBase" id="RU003512"/>
    </source>
</evidence>
<proteinExistence type="inferred from homology"/>
<evidence type="ECO:0000256" key="5">
    <source>
        <dbReference type="SAM" id="MobiDB-lite"/>
    </source>
</evidence>
<comment type="similarity">
    <text evidence="1 4">Belongs to the bacterial solute-binding protein 9 family.</text>
</comment>
<name>A0A098YE45_9ACTN</name>
<dbReference type="PANTHER" id="PTHR42953">
    <property type="entry name" value="HIGH-AFFINITY ZINC UPTAKE SYSTEM PROTEIN ZNUA-RELATED"/>
    <property type="match status" value="1"/>
</dbReference>
<dbReference type="PRINTS" id="PR00690">
    <property type="entry name" value="ADHESNFAMILY"/>
</dbReference>
<dbReference type="AlphaFoldDB" id="A0A098YE45"/>
<dbReference type="Gene3D" id="3.40.50.1980">
    <property type="entry name" value="Nitrogenase molybdenum iron protein domain"/>
    <property type="match status" value="2"/>
</dbReference>
<evidence type="ECO:0000256" key="3">
    <source>
        <dbReference type="ARBA" id="ARBA00022729"/>
    </source>
</evidence>
<dbReference type="GO" id="GO:0007155">
    <property type="term" value="P:cell adhesion"/>
    <property type="evidence" value="ECO:0007669"/>
    <property type="project" value="InterPro"/>
</dbReference>
<evidence type="ECO:0000256" key="6">
    <source>
        <dbReference type="SAM" id="SignalP"/>
    </source>
</evidence>
<feature type="chain" id="PRO_5039251181" evidence="6">
    <location>
        <begin position="36"/>
        <end position="337"/>
    </location>
</feature>
<dbReference type="GO" id="GO:0030001">
    <property type="term" value="P:metal ion transport"/>
    <property type="evidence" value="ECO:0007669"/>
    <property type="project" value="InterPro"/>
</dbReference>
<keyword evidence="2 4" id="KW-0813">Transport</keyword>
<dbReference type="GO" id="GO:0046872">
    <property type="term" value="F:metal ion binding"/>
    <property type="evidence" value="ECO:0007669"/>
    <property type="project" value="InterPro"/>
</dbReference>
<dbReference type="PROSITE" id="PS51257">
    <property type="entry name" value="PROKAR_LIPOPROTEIN"/>
    <property type="match status" value="1"/>
</dbReference>
<dbReference type="RefSeq" id="WP_036332359.1">
    <property type="nucleotide sequence ID" value="NZ_JPMX01000001.1"/>
</dbReference>
<dbReference type="InterPro" id="IPR006129">
    <property type="entry name" value="AdhesinB"/>
</dbReference>
<dbReference type="SUPFAM" id="SSF53807">
    <property type="entry name" value="Helical backbone' metal receptor"/>
    <property type="match status" value="1"/>
</dbReference>
<keyword evidence="3 6" id="KW-0732">Signal</keyword>
<dbReference type="InterPro" id="IPR006127">
    <property type="entry name" value="ZnuA-like"/>
</dbReference>
<evidence type="ECO:0000256" key="1">
    <source>
        <dbReference type="ARBA" id="ARBA00011028"/>
    </source>
</evidence>
<organism evidence="7 8">
    <name type="scientific">Modestobacter caceresii</name>
    <dbReference type="NCBI Taxonomy" id="1522368"/>
    <lineage>
        <taxon>Bacteria</taxon>
        <taxon>Bacillati</taxon>
        <taxon>Actinomycetota</taxon>
        <taxon>Actinomycetes</taxon>
        <taxon>Geodermatophilales</taxon>
        <taxon>Geodermatophilaceae</taxon>
        <taxon>Modestobacter</taxon>
    </lineage>
</organism>
<dbReference type="Pfam" id="PF01297">
    <property type="entry name" value="ZnuA"/>
    <property type="match status" value="1"/>
</dbReference>
<feature type="compositionally biased region" description="Basic and acidic residues" evidence="5">
    <location>
        <begin position="147"/>
        <end position="158"/>
    </location>
</feature>
<evidence type="ECO:0000313" key="8">
    <source>
        <dbReference type="Proteomes" id="UP000029713"/>
    </source>
</evidence>
<feature type="region of interest" description="Disordered" evidence="5">
    <location>
        <begin position="138"/>
        <end position="164"/>
    </location>
</feature>
<sequence>MQLPSRRRPARPLPALSLACAGAVALAGCSGTADAGAAGADGDQLAVVAAFYPLAWLSEQVAGDLADVTSLTPDGAEPHEYELTPRDVAATAEADVVVFLPTLQPAVDAAVEQQAAEHAFDAGEPADLSLTFEAHDHGHAEDEEDAEKEHGGEEHGDEEHADEEVTDPHFWHDPMRMAAVGEALAEHLATVDEANAEQYAANAAVLRGELEELDGEFRAGLADCASRELVTSHTAFGYLADAYDLEQFGISGLAPDEEPATEALTEATGFVREHDVRTIYFETLVSPAVAETVARETGAETRQLDPIEGLTDQSAGGDYLELMRANLAGLQAGQQCS</sequence>
<protein>
    <submittedName>
        <fullName evidence="7">ABC transporter substrate-binding protein</fullName>
    </submittedName>
</protein>
<gene>
    <name evidence="7" type="ORF">IN07_00180</name>
</gene>
<comment type="caution">
    <text evidence="7">The sequence shown here is derived from an EMBL/GenBank/DDBJ whole genome shotgun (WGS) entry which is preliminary data.</text>
</comment>
<dbReference type="InterPro" id="IPR006128">
    <property type="entry name" value="Lipoprotein_PsaA-like"/>
</dbReference>
<evidence type="ECO:0000313" key="7">
    <source>
        <dbReference type="EMBL" id="KGH48707.1"/>
    </source>
</evidence>
<keyword evidence="8" id="KW-1185">Reference proteome</keyword>
<dbReference type="InterPro" id="IPR050492">
    <property type="entry name" value="Bact_metal-bind_prot9"/>
</dbReference>
<feature type="signal peptide" evidence="6">
    <location>
        <begin position="1"/>
        <end position="35"/>
    </location>
</feature>
<dbReference type="PANTHER" id="PTHR42953:SF3">
    <property type="entry name" value="HIGH-AFFINITY ZINC UPTAKE SYSTEM PROTEIN ZNUA"/>
    <property type="match status" value="1"/>
</dbReference>
<evidence type="ECO:0000256" key="2">
    <source>
        <dbReference type="ARBA" id="ARBA00022448"/>
    </source>
</evidence>